<dbReference type="SUPFAM" id="SSF89733">
    <property type="entry name" value="L-sulfolactate dehydrogenase-like"/>
    <property type="match status" value="1"/>
</dbReference>
<evidence type="ECO:0000256" key="1">
    <source>
        <dbReference type="ARBA" id="ARBA00006056"/>
    </source>
</evidence>
<reference evidence="3 4" key="1">
    <citation type="submission" date="2023-03" db="EMBL/GenBank/DDBJ databases">
        <title>Fodinicurvata sp. CAU 1616 isolated from sea sendiment.</title>
        <authorList>
            <person name="Kim W."/>
        </authorList>
    </citation>
    <scope>NUCLEOTIDE SEQUENCE [LARGE SCALE GENOMIC DNA]</scope>
    <source>
        <strain evidence="3 4">CAU 1616</strain>
    </source>
</reference>
<dbReference type="Proteomes" id="UP001215503">
    <property type="component" value="Unassembled WGS sequence"/>
</dbReference>
<dbReference type="InterPro" id="IPR043143">
    <property type="entry name" value="Mal/L-sulf/L-lact_DH-like_NADP"/>
</dbReference>
<organism evidence="3 4">
    <name type="scientific">Aquibaculum arenosum</name>
    <dbReference type="NCBI Taxonomy" id="3032591"/>
    <lineage>
        <taxon>Bacteria</taxon>
        <taxon>Pseudomonadati</taxon>
        <taxon>Pseudomonadota</taxon>
        <taxon>Alphaproteobacteria</taxon>
        <taxon>Rhodospirillales</taxon>
        <taxon>Rhodovibrionaceae</taxon>
        <taxon>Aquibaculum</taxon>
    </lineage>
</organism>
<dbReference type="PANTHER" id="PTHR11091">
    <property type="entry name" value="OXIDOREDUCTASE-RELATED"/>
    <property type="match status" value="1"/>
</dbReference>
<evidence type="ECO:0000256" key="2">
    <source>
        <dbReference type="ARBA" id="ARBA00023002"/>
    </source>
</evidence>
<gene>
    <name evidence="3" type="ORF">P2G67_08515</name>
</gene>
<dbReference type="InterPro" id="IPR036111">
    <property type="entry name" value="Mal/L-sulfo/L-lacto_DH-like_sf"/>
</dbReference>
<keyword evidence="4" id="KW-1185">Reference proteome</keyword>
<dbReference type="EMBL" id="JARHUD010000004">
    <property type="protein sequence ID" value="MDF2096015.1"/>
    <property type="molecule type" value="Genomic_DNA"/>
</dbReference>
<protein>
    <submittedName>
        <fullName evidence="3">Ldh family oxidoreductase</fullName>
    </submittedName>
</protein>
<dbReference type="PANTHER" id="PTHR11091:SF0">
    <property type="entry name" value="MALATE DEHYDROGENASE"/>
    <property type="match status" value="1"/>
</dbReference>
<comment type="similarity">
    <text evidence="1">Belongs to the LDH2/MDH2 oxidoreductase family.</text>
</comment>
<dbReference type="Gene3D" id="3.30.60.50">
    <property type="entry name" value="Hypothetical oxidoreductase yiak, domain 3"/>
    <property type="match status" value="1"/>
</dbReference>
<keyword evidence="2" id="KW-0560">Oxidoreductase</keyword>
<dbReference type="InterPro" id="IPR003767">
    <property type="entry name" value="Malate/L-lactate_DH-like"/>
</dbReference>
<dbReference type="Pfam" id="PF02615">
    <property type="entry name" value="Ldh_2"/>
    <property type="match status" value="1"/>
</dbReference>
<sequence>MLRSADALRQLAVTSLERRGAPYEMAQLQADLLIEAELRGLPSHGLQRLPRLLVRIDRKLADPRARGAKSWSGQGFLTMDGQRGLGPVVMMEAMRELEDAVATCGIAVAAIRNANHIGMLAYYAEAAATAGLIGIIISTSEALVHPHGGTQAMLGTNPIAVGIPAGKEPFILDLATSVVSMGKIHNHALRGAPIPAGWAVDAAGRPTTDPEAAKFGAIAPFGGAKGYGLGLAFELLVATLAGSNVAPEVRGTLDDRHPATKGDLLILIDPRAGAGNAATLAAYLDQLRSSRPADPERPVAIPGDGSRARRTKALSSGIHVPDALLDRLSALAAA</sequence>
<accession>A0ABT5YM27</accession>
<name>A0ABT5YM27_9PROT</name>
<evidence type="ECO:0000313" key="4">
    <source>
        <dbReference type="Proteomes" id="UP001215503"/>
    </source>
</evidence>
<dbReference type="Gene3D" id="1.10.1530.10">
    <property type="match status" value="1"/>
</dbReference>
<evidence type="ECO:0000313" key="3">
    <source>
        <dbReference type="EMBL" id="MDF2096015.1"/>
    </source>
</evidence>
<proteinExistence type="inferred from homology"/>
<dbReference type="Gene3D" id="3.30.1370.60">
    <property type="entry name" value="Hypothetical oxidoreductase yiak, domain 2"/>
    <property type="match status" value="1"/>
</dbReference>
<comment type="caution">
    <text evidence="3">The sequence shown here is derived from an EMBL/GenBank/DDBJ whole genome shotgun (WGS) entry which is preliminary data.</text>
</comment>
<dbReference type="RefSeq" id="WP_275822010.1">
    <property type="nucleotide sequence ID" value="NZ_JARHUD010000004.1"/>
</dbReference>
<dbReference type="InterPro" id="IPR043144">
    <property type="entry name" value="Mal/L-sulf/L-lact_DH-like_ah"/>
</dbReference>